<evidence type="ECO:0000256" key="1">
    <source>
        <dbReference type="SAM" id="Phobius"/>
    </source>
</evidence>
<accession>A0ABT6NDG2</accession>
<evidence type="ECO:0000313" key="3">
    <source>
        <dbReference type="Proteomes" id="UP001158045"/>
    </source>
</evidence>
<protein>
    <submittedName>
        <fullName evidence="2">ABC transporter permease subunit</fullName>
    </submittedName>
</protein>
<keyword evidence="1" id="KW-0812">Transmembrane</keyword>
<evidence type="ECO:0000313" key="2">
    <source>
        <dbReference type="EMBL" id="MDH8678451.1"/>
    </source>
</evidence>
<dbReference type="EMBL" id="JARYZI010000005">
    <property type="protein sequence ID" value="MDH8678451.1"/>
    <property type="molecule type" value="Genomic_DNA"/>
</dbReference>
<feature type="transmembrane region" description="Helical" evidence="1">
    <location>
        <begin position="69"/>
        <end position="89"/>
    </location>
</feature>
<proteinExistence type="predicted"/>
<keyword evidence="3" id="KW-1185">Reference proteome</keyword>
<feature type="transmembrane region" description="Helical" evidence="1">
    <location>
        <begin position="155"/>
        <end position="181"/>
    </location>
</feature>
<keyword evidence="1" id="KW-1133">Transmembrane helix</keyword>
<dbReference type="PANTHER" id="PTHR37305:SF1">
    <property type="entry name" value="MEMBRANE PROTEIN"/>
    <property type="match status" value="1"/>
</dbReference>
<reference evidence="2 3" key="1">
    <citation type="submission" date="2023-04" db="EMBL/GenBank/DDBJ databases">
        <title>Fusibacter bizertensis strain WBS, isolated from littoral bottom sediments of the Arctic seas - biochemical and genomic analysis.</title>
        <authorList>
            <person name="Brioukhanov A.L."/>
        </authorList>
    </citation>
    <scope>NUCLEOTIDE SEQUENCE [LARGE SCALE GENOMIC DNA]</scope>
    <source>
        <strain evidence="2 3">WBS</strain>
    </source>
</reference>
<feature type="non-terminal residue" evidence="2">
    <location>
        <position position="203"/>
    </location>
</feature>
<dbReference type="RefSeq" id="WP_281094293.1">
    <property type="nucleotide sequence ID" value="NZ_JARYZI010000005.1"/>
</dbReference>
<feature type="transmembrane region" description="Helical" evidence="1">
    <location>
        <begin position="121"/>
        <end position="143"/>
    </location>
</feature>
<sequence length="203" mass="22919">MHILKWELRAHLKSLLIWSAIFVVIIFMMTSEFSAYYNNPEMADILSAMPEAMLKAFSMDNANLTTTTGYLSLVSLYFYIMVGVFAVLLGSNIISKEERDKTAEYLMTMPISREKIITSKLLAGVINCIVLTLVIAVSVIAAMQPYNLDQAFFKFLWLLSLAFFLIMLIFLSIGALLASILKRYKSSGKISASLLMVLYFFNI</sequence>
<comment type="caution">
    <text evidence="2">The sequence shown here is derived from an EMBL/GenBank/DDBJ whole genome shotgun (WGS) entry which is preliminary data.</text>
</comment>
<keyword evidence="1" id="KW-0472">Membrane</keyword>
<dbReference type="PANTHER" id="PTHR37305">
    <property type="entry name" value="INTEGRAL MEMBRANE PROTEIN-RELATED"/>
    <property type="match status" value="1"/>
</dbReference>
<name>A0ABT6NDG2_9FIRM</name>
<dbReference type="Proteomes" id="UP001158045">
    <property type="component" value="Unassembled WGS sequence"/>
</dbReference>
<gene>
    <name evidence="2" type="ORF">QE109_09855</name>
</gene>
<feature type="transmembrane region" description="Helical" evidence="1">
    <location>
        <begin position="12"/>
        <end position="30"/>
    </location>
</feature>
<organism evidence="2 3">
    <name type="scientific">Fusibacter bizertensis</name>
    <dbReference type="NCBI Taxonomy" id="1488331"/>
    <lineage>
        <taxon>Bacteria</taxon>
        <taxon>Bacillati</taxon>
        <taxon>Bacillota</taxon>
        <taxon>Clostridia</taxon>
        <taxon>Eubacteriales</taxon>
        <taxon>Eubacteriales Family XII. Incertae Sedis</taxon>
        <taxon>Fusibacter</taxon>
    </lineage>
</organism>
<dbReference type="Pfam" id="PF12679">
    <property type="entry name" value="ABC2_membrane_2"/>
    <property type="match status" value="1"/>
</dbReference>